<proteinExistence type="predicted"/>
<gene>
    <name evidence="1" type="ORF">ACFFIT_07765</name>
</gene>
<dbReference type="Proteomes" id="UP001589758">
    <property type="component" value="Unassembled WGS sequence"/>
</dbReference>
<reference evidence="1 2" key="1">
    <citation type="submission" date="2024-09" db="EMBL/GenBank/DDBJ databases">
        <authorList>
            <person name="Sun Q."/>
            <person name="Mori K."/>
        </authorList>
    </citation>
    <scope>NUCLEOTIDE SEQUENCE [LARGE SCALE GENOMIC DNA]</scope>
    <source>
        <strain evidence="1 2">CCM 8545</strain>
    </source>
</reference>
<accession>A0ABV6CAI4</accession>
<dbReference type="RefSeq" id="WP_385877091.1">
    <property type="nucleotide sequence ID" value="NZ_JBHLXE010000087.1"/>
</dbReference>
<sequence>MSKETVNWNDFFLDHIIECALIVNMNSTVKEKILVLQEQFLEIIPSLDMQCSLEDCHQVGDINDIPLLSQAISESLKFDVIIYLDVMGNNDPFLLNEYTIVSHALFNIEADNGIKIGKIVLNDDRQLNNPQYVKSIIEKYLFNIKNQVRKLIKIRYESTQNEFLTE</sequence>
<organism evidence="1 2">
    <name type="scientific">Thorsellia kenyensis</name>
    <dbReference type="NCBI Taxonomy" id="1549888"/>
    <lineage>
        <taxon>Bacteria</taxon>
        <taxon>Pseudomonadati</taxon>
        <taxon>Pseudomonadota</taxon>
        <taxon>Gammaproteobacteria</taxon>
        <taxon>Enterobacterales</taxon>
        <taxon>Thorselliaceae</taxon>
        <taxon>Thorsellia</taxon>
    </lineage>
</organism>
<evidence type="ECO:0000313" key="1">
    <source>
        <dbReference type="EMBL" id="MFC0179979.1"/>
    </source>
</evidence>
<name>A0ABV6CAI4_9GAMM</name>
<dbReference type="EMBL" id="JBHLXE010000087">
    <property type="protein sequence ID" value="MFC0179979.1"/>
    <property type="molecule type" value="Genomic_DNA"/>
</dbReference>
<protein>
    <submittedName>
        <fullName evidence="1">Uncharacterized protein</fullName>
    </submittedName>
</protein>
<keyword evidence="2" id="KW-1185">Reference proteome</keyword>
<comment type="caution">
    <text evidence="1">The sequence shown here is derived from an EMBL/GenBank/DDBJ whole genome shotgun (WGS) entry which is preliminary data.</text>
</comment>
<evidence type="ECO:0000313" key="2">
    <source>
        <dbReference type="Proteomes" id="UP001589758"/>
    </source>
</evidence>